<dbReference type="InterPro" id="IPR031846">
    <property type="entry name" value="Hvcn1"/>
</dbReference>
<accession>A0A9W8ARI2</accession>
<evidence type="ECO:0000256" key="1">
    <source>
        <dbReference type="ARBA" id="ARBA00004651"/>
    </source>
</evidence>
<protein>
    <recommendedName>
        <fullName evidence="15">Voltage-gated hydrogen channel 1</fullName>
    </recommendedName>
</protein>
<dbReference type="GO" id="GO:0005886">
    <property type="term" value="C:plasma membrane"/>
    <property type="evidence" value="ECO:0007669"/>
    <property type="project" value="UniProtKB-SubCell"/>
</dbReference>
<evidence type="ECO:0008006" key="15">
    <source>
        <dbReference type="Google" id="ProtNLM"/>
    </source>
</evidence>
<evidence type="ECO:0000256" key="12">
    <source>
        <dbReference type="SAM" id="Phobius"/>
    </source>
</evidence>
<dbReference type="Gene3D" id="1.20.120.350">
    <property type="entry name" value="Voltage-gated potassium channels. Chain C"/>
    <property type="match status" value="1"/>
</dbReference>
<feature type="transmembrane region" description="Helical" evidence="12">
    <location>
        <begin position="78"/>
        <end position="107"/>
    </location>
</feature>
<evidence type="ECO:0000313" key="14">
    <source>
        <dbReference type="Proteomes" id="UP001150925"/>
    </source>
</evidence>
<dbReference type="SUPFAM" id="SSF81324">
    <property type="entry name" value="Voltage-gated potassium channels"/>
    <property type="match status" value="1"/>
</dbReference>
<feature type="compositionally biased region" description="Polar residues" evidence="11">
    <location>
        <begin position="1"/>
        <end position="23"/>
    </location>
</feature>
<evidence type="ECO:0000256" key="9">
    <source>
        <dbReference type="ARBA" id="ARBA00023303"/>
    </source>
</evidence>
<feature type="non-terminal residue" evidence="13">
    <location>
        <position position="209"/>
    </location>
</feature>
<comment type="caution">
    <text evidence="13">The sequence shown here is derived from an EMBL/GenBank/DDBJ whole genome shotgun (WGS) entry which is preliminary data.</text>
</comment>
<evidence type="ECO:0000256" key="8">
    <source>
        <dbReference type="ARBA" id="ARBA00023136"/>
    </source>
</evidence>
<keyword evidence="3" id="KW-1003">Cell membrane</keyword>
<evidence type="ECO:0000256" key="2">
    <source>
        <dbReference type="ARBA" id="ARBA00022448"/>
    </source>
</evidence>
<evidence type="ECO:0000256" key="11">
    <source>
        <dbReference type="SAM" id="MobiDB-lite"/>
    </source>
</evidence>
<proteinExistence type="predicted"/>
<evidence type="ECO:0000256" key="6">
    <source>
        <dbReference type="ARBA" id="ARBA00022989"/>
    </source>
</evidence>
<evidence type="ECO:0000313" key="13">
    <source>
        <dbReference type="EMBL" id="KAJ1966635.1"/>
    </source>
</evidence>
<feature type="coiled-coil region" evidence="10">
    <location>
        <begin position="171"/>
        <end position="198"/>
    </location>
</feature>
<keyword evidence="9" id="KW-0407">Ion channel</keyword>
<gene>
    <name evidence="13" type="ORF">IWQ62_002341</name>
</gene>
<sequence>MASTTAQRHTTVRTPLLGRSSSEPPGGLQHAVRQALESPQAHLSILVLVLVDLVITLVDIGLRIYGLDKNAALHPWSVLLNWLSLTILLVFALELFLELLVFGWSYFLLGRDGWLHSFDAVIVWLSVIIELALHGKERQLAHLLIIFRLWRVVRLVDSVALSVKLSADITIHSLHEEIDRLQRDMDQLRQTNEQLTKQLVEQNPTQSGV</sequence>
<feature type="transmembrane region" description="Helical" evidence="12">
    <location>
        <begin position="113"/>
        <end position="133"/>
    </location>
</feature>
<dbReference type="GO" id="GO:0030171">
    <property type="term" value="F:voltage-gated proton channel activity"/>
    <property type="evidence" value="ECO:0007669"/>
    <property type="project" value="InterPro"/>
</dbReference>
<keyword evidence="10" id="KW-0175">Coiled coil</keyword>
<keyword evidence="7" id="KW-0406">Ion transport</keyword>
<dbReference type="OrthoDB" id="427456at2759"/>
<dbReference type="GO" id="GO:0034702">
    <property type="term" value="C:monoatomic ion channel complex"/>
    <property type="evidence" value="ECO:0007669"/>
    <property type="project" value="UniProtKB-KW"/>
</dbReference>
<keyword evidence="4 12" id="KW-0812">Transmembrane</keyword>
<keyword evidence="2" id="KW-0813">Transport</keyword>
<reference evidence="13" key="1">
    <citation type="submission" date="2022-07" db="EMBL/GenBank/DDBJ databases">
        <title>Phylogenomic reconstructions and comparative analyses of Kickxellomycotina fungi.</title>
        <authorList>
            <person name="Reynolds N.K."/>
            <person name="Stajich J.E."/>
            <person name="Barry K."/>
            <person name="Grigoriev I.V."/>
            <person name="Crous P."/>
            <person name="Smith M.E."/>
        </authorList>
    </citation>
    <scope>NUCLEOTIDE SEQUENCE</scope>
    <source>
        <strain evidence="13">RSA 1196</strain>
    </source>
</reference>
<evidence type="ECO:0000256" key="5">
    <source>
        <dbReference type="ARBA" id="ARBA00022882"/>
    </source>
</evidence>
<evidence type="ECO:0000256" key="3">
    <source>
        <dbReference type="ARBA" id="ARBA00022475"/>
    </source>
</evidence>
<feature type="region of interest" description="Disordered" evidence="11">
    <location>
        <begin position="1"/>
        <end position="28"/>
    </location>
</feature>
<organism evidence="13 14">
    <name type="scientific">Dispira parvispora</name>
    <dbReference type="NCBI Taxonomy" id="1520584"/>
    <lineage>
        <taxon>Eukaryota</taxon>
        <taxon>Fungi</taxon>
        <taxon>Fungi incertae sedis</taxon>
        <taxon>Zoopagomycota</taxon>
        <taxon>Kickxellomycotina</taxon>
        <taxon>Dimargaritomycetes</taxon>
        <taxon>Dimargaritales</taxon>
        <taxon>Dimargaritaceae</taxon>
        <taxon>Dispira</taxon>
    </lineage>
</organism>
<dbReference type="InterPro" id="IPR027359">
    <property type="entry name" value="Volt_channel_dom_sf"/>
</dbReference>
<keyword evidence="5" id="KW-0851">Voltage-gated channel</keyword>
<dbReference type="Proteomes" id="UP001150925">
    <property type="component" value="Unassembled WGS sequence"/>
</dbReference>
<dbReference type="AlphaFoldDB" id="A0A9W8ARI2"/>
<keyword evidence="8 12" id="KW-0472">Membrane</keyword>
<dbReference type="PANTHER" id="PTHR46480">
    <property type="entry name" value="F20B24.22"/>
    <property type="match status" value="1"/>
</dbReference>
<dbReference type="PANTHER" id="PTHR46480:SF1">
    <property type="entry name" value="VOLTAGE-GATED HYDROGEN CHANNEL 1"/>
    <property type="match status" value="1"/>
</dbReference>
<evidence type="ECO:0000256" key="7">
    <source>
        <dbReference type="ARBA" id="ARBA00023065"/>
    </source>
</evidence>
<keyword evidence="6 12" id="KW-1133">Transmembrane helix</keyword>
<feature type="transmembrane region" description="Helical" evidence="12">
    <location>
        <begin position="43"/>
        <end position="66"/>
    </location>
</feature>
<dbReference type="EMBL" id="JANBPY010000484">
    <property type="protein sequence ID" value="KAJ1966635.1"/>
    <property type="molecule type" value="Genomic_DNA"/>
</dbReference>
<evidence type="ECO:0000256" key="10">
    <source>
        <dbReference type="SAM" id="Coils"/>
    </source>
</evidence>
<comment type="subcellular location">
    <subcellularLocation>
        <location evidence="1">Cell membrane</location>
        <topology evidence="1">Multi-pass membrane protein</topology>
    </subcellularLocation>
</comment>
<keyword evidence="14" id="KW-1185">Reference proteome</keyword>
<evidence type="ECO:0000256" key="4">
    <source>
        <dbReference type="ARBA" id="ARBA00022692"/>
    </source>
</evidence>
<name>A0A9W8ARI2_9FUNG</name>